<feature type="compositionally biased region" description="Low complexity" evidence="6">
    <location>
        <begin position="1124"/>
        <end position="1144"/>
    </location>
</feature>
<dbReference type="Gramene" id="PNW76182">
    <property type="protein sequence ID" value="PNW76182"/>
    <property type="gene ID" value="CHLRE_12g544550v5"/>
</dbReference>
<feature type="region of interest" description="Disordered" evidence="6">
    <location>
        <begin position="583"/>
        <end position="633"/>
    </location>
</feature>
<feature type="domain" description="Protein kinase" evidence="7">
    <location>
        <begin position="1"/>
        <end position="174"/>
    </location>
</feature>
<feature type="compositionally biased region" description="Acidic residues" evidence="6">
    <location>
        <begin position="1094"/>
        <end position="1104"/>
    </location>
</feature>
<feature type="compositionally biased region" description="Gly residues" evidence="6">
    <location>
        <begin position="788"/>
        <end position="798"/>
    </location>
</feature>
<accession>A0A2K3D6M1</accession>
<dbReference type="InterPro" id="IPR000719">
    <property type="entry name" value="Prot_kinase_dom"/>
</dbReference>
<evidence type="ECO:0000313" key="9">
    <source>
        <dbReference type="Proteomes" id="UP000006906"/>
    </source>
</evidence>
<dbReference type="InterPro" id="IPR011009">
    <property type="entry name" value="Kinase-like_dom_sf"/>
</dbReference>
<dbReference type="EMBL" id="CM008973">
    <property type="protein sequence ID" value="PNW76182.1"/>
    <property type="molecule type" value="Genomic_DNA"/>
</dbReference>
<keyword evidence="9" id="KW-1185">Reference proteome</keyword>
<dbReference type="RefSeq" id="XP_042919130.1">
    <property type="nucleotide sequence ID" value="XM_043068840.1"/>
</dbReference>
<dbReference type="SUPFAM" id="SSF56112">
    <property type="entry name" value="Protein kinase-like (PK-like)"/>
    <property type="match status" value="1"/>
</dbReference>
<feature type="compositionally biased region" description="Low complexity" evidence="6">
    <location>
        <begin position="1156"/>
        <end position="1167"/>
    </location>
</feature>
<dbReference type="ExpressionAtlas" id="A0A2K3D6M1">
    <property type="expression patterns" value="baseline and differential"/>
</dbReference>
<dbReference type="GO" id="GO:0004674">
    <property type="term" value="F:protein serine/threonine kinase activity"/>
    <property type="evidence" value="ECO:0000318"/>
    <property type="project" value="GO_Central"/>
</dbReference>
<dbReference type="KEGG" id="cre:CHLRE_12g544550v5"/>
<evidence type="ECO:0000256" key="4">
    <source>
        <dbReference type="ARBA" id="ARBA00022777"/>
    </source>
</evidence>
<dbReference type="GeneID" id="5719558"/>
<evidence type="ECO:0000256" key="6">
    <source>
        <dbReference type="SAM" id="MobiDB-lite"/>
    </source>
</evidence>
<dbReference type="InParanoid" id="A0A2K3D6M1"/>
<dbReference type="Proteomes" id="UP000006906">
    <property type="component" value="Chromosome 12"/>
</dbReference>
<reference evidence="8 9" key="1">
    <citation type="journal article" date="2007" name="Science">
        <title>The Chlamydomonas genome reveals the evolution of key animal and plant functions.</title>
        <authorList>
            <person name="Merchant S.S."/>
            <person name="Prochnik S.E."/>
            <person name="Vallon O."/>
            <person name="Harris E.H."/>
            <person name="Karpowicz S.J."/>
            <person name="Witman G.B."/>
            <person name="Terry A."/>
            <person name="Salamov A."/>
            <person name="Fritz-Laylin L.K."/>
            <person name="Marechal-Drouard L."/>
            <person name="Marshall W.F."/>
            <person name="Qu L.H."/>
            <person name="Nelson D.R."/>
            <person name="Sanderfoot A.A."/>
            <person name="Spalding M.H."/>
            <person name="Kapitonov V.V."/>
            <person name="Ren Q."/>
            <person name="Ferris P."/>
            <person name="Lindquist E."/>
            <person name="Shapiro H."/>
            <person name="Lucas S.M."/>
            <person name="Grimwood J."/>
            <person name="Schmutz J."/>
            <person name="Cardol P."/>
            <person name="Cerutti H."/>
            <person name="Chanfreau G."/>
            <person name="Chen C.L."/>
            <person name="Cognat V."/>
            <person name="Croft M.T."/>
            <person name="Dent R."/>
            <person name="Dutcher S."/>
            <person name="Fernandez E."/>
            <person name="Fukuzawa H."/>
            <person name="Gonzalez-Ballester D."/>
            <person name="Gonzalez-Halphen D."/>
            <person name="Hallmann A."/>
            <person name="Hanikenne M."/>
            <person name="Hippler M."/>
            <person name="Inwood W."/>
            <person name="Jabbari K."/>
            <person name="Kalanon M."/>
            <person name="Kuras R."/>
            <person name="Lefebvre P.A."/>
            <person name="Lemaire S.D."/>
            <person name="Lobanov A.V."/>
            <person name="Lohr M."/>
            <person name="Manuell A."/>
            <person name="Meier I."/>
            <person name="Mets L."/>
            <person name="Mittag M."/>
            <person name="Mittelmeier T."/>
            <person name="Moroney J.V."/>
            <person name="Moseley J."/>
            <person name="Napoli C."/>
            <person name="Nedelcu A.M."/>
            <person name="Niyogi K."/>
            <person name="Novoselov S.V."/>
            <person name="Paulsen I.T."/>
            <person name="Pazour G."/>
            <person name="Purton S."/>
            <person name="Ral J.P."/>
            <person name="Riano-Pachon D.M."/>
            <person name="Riekhof W."/>
            <person name="Rymarquis L."/>
            <person name="Schroda M."/>
            <person name="Stern D."/>
            <person name="Umen J."/>
            <person name="Willows R."/>
            <person name="Wilson N."/>
            <person name="Zimmer S.L."/>
            <person name="Allmer J."/>
            <person name="Balk J."/>
            <person name="Bisova K."/>
            <person name="Chen C.J."/>
            <person name="Elias M."/>
            <person name="Gendler K."/>
            <person name="Hauser C."/>
            <person name="Lamb M.R."/>
            <person name="Ledford H."/>
            <person name="Long J.C."/>
            <person name="Minagawa J."/>
            <person name="Page M.D."/>
            <person name="Pan J."/>
            <person name="Pootakham W."/>
            <person name="Roje S."/>
            <person name="Rose A."/>
            <person name="Stahlberg E."/>
            <person name="Terauchi A.M."/>
            <person name="Yang P."/>
            <person name="Ball S."/>
            <person name="Bowler C."/>
            <person name="Dieckmann C.L."/>
            <person name="Gladyshev V.N."/>
            <person name="Green P."/>
            <person name="Jorgensen R."/>
            <person name="Mayfield S."/>
            <person name="Mueller-Roeber B."/>
            <person name="Rajamani S."/>
            <person name="Sayre R.T."/>
            <person name="Brokstein P."/>
            <person name="Dubchak I."/>
            <person name="Goodstein D."/>
            <person name="Hornick L."/>
            <person name="Huang Y.W."/>
            <person name="Jhaveri J."/>
            <person name="Luo Y."/>
            <person name="Martinez D."/>
            <person name="Ngau W.C."/>
            <person name="Otillar B."/>
            <person name="Poliakov A."/>
            <person name="Porter A."/>
            <person name="Szajkowski L."/>
            <person name="Werner G."/>
            <person name="Zhou K."/>
            <person name="Grigoriev I.V."/>
            <person name="Rokhsar D.S."/>
            <person name="Grossman A.R."/>
        </authorList>
    </citation>
    <scope>NUCLEOTIDE SEQUENCE [LARGE SCALE GENOMIC DNA]</scope>
    <source>
        <strain evidence="9">CC-503</strain>
    </source>
</reference>
<dbReference type="PANTHER" id="PTHR24351">
    <property type="entry name" value="RIBOSOMAL PROTEIN S6 KINASE"/>
    <property type="match status" value="1"/>
</dbReference>
<evidence type="ECO:0000256" key="1">
    <source>
        <dbReference type="ARBA" id="ARBA00022527"/>
    </source>
</evidence>
<keyword evidence="5" id="KW-0067">ATP-binding</keyword>
<evidence type="ECO:0000313" key="8">
    <source>
        <dbReference type="EMBL" id="PNW76182.1"/>
    </source>
</evidence>
<keyword evidence="2" id="KW-0808">Transferase</keyword>
<dbReference type="GO" id="GO:0005524">
    <property type="term" value="F:ATP binding"/>
    <property type="evidence" value="ECO:0007669"/>
    <property type="project" value="UniProtKB-KW"/>
</dbReference>
<dbReference type="PROSITE" id="PS00108">
    <property type="entry name" value="PROTEIN_KINASE_ST"/>
    <property type="match status" value="1"/>
</dbReference>
<dbReference type="OrthoDB" id="1668230at2759"/>
<feature type="region of interest" description="Disordered" evidence="6">
    <location>
        <begin position="1079"/>
        <end position="1112"/>
    </location>
</feature>
<feature type="region of interest" description="Disordered" evidence="6">
    <location>
        <begin position="479"/>
        <end position="503"/>
    </location>
</feature>
<sequence>MAVSAVAQLHARKIIHQDIKPSNLLLDKHGALKICDYNLSRQAHEPLAGSTPMFSSPALLRGEDDQYAADWWALGVTLYQLLHGLDSWPFAPASALAALERQPPAQQLELVSRAVQRGRLRFRPLSGLPGAAKTLLRGLLQPQADKRWGLLQVLAGDYPPGASYAAVAAQYPALGPDMEHLLALRHLCRLSPAQLWRFHSDTQALAAQQPVVVATTAAAVAVPSSAPLASTTSALAYISSGGSSGGWAAAAEQALQADRRATVTAAPSNVAALVAPLKPPRPSLRALGSRIFRSMLSGGRRRSDDLSALHDHDQQYVDQPPPPPLAVQPRSPVLLPQPVGATMFGTAAAGLDGAPSSPPAAALLLAHNSVSSLTGQTDAFSLELARRRAVAAIARVAALASGKKAGAVAVGGLVAPLVPRSERAVRSVSASAAVAAAAAGLLAADGQRLVVTSKFQPCEDHTPLIDVEALRAAVGHALGPQQSLLPPPPPRADSGSYDGDDLEGGAARGRVMGIGSEAGGGLAGAGVLGVSAVGGCPAAALRRCGTSGLEGPAATVAPGATVKNGQVQDVCVLEEMRRLMMARRRSTAASTKTPPAAAVDEDGPASAEAAAAVCASDAEGNSNSGPAAVAEASKELPQLRLQRPQPSSASPEGAENAAGAVATVLNRAEYSYPATPNTARMGSAAYPTAPHLQPSPVGTARPPNAFAGSVATSTAAAAAAARQPQGYSGAASPDLQLHMQTSQASTALYGLLSAHSLKLPPPSPSTPLAPQLEPAQLRAGAGDRDGSRAGGGSGSSHLGLGGISPFSCASRDGDGEVDIKLAFASAGDGCVKGQGCRGSGATGVESTAAQIAAELAATSRAELRRPAAAGSELVLAALAAQLAEQQLLHGALAVVHIGGAAKRLDMLPPALQQVLGPPPAACEAAKGCKELLPAGGFQAWEKAAGADAPKTFPAVVTEVVEPPSRSTSNPGNCDGVSSSRGYSGSGNDSVVLTCSRTVSSASGGTSLFSLTLGATGGATAGGAAGGGGARGSEQQSAAGGFLLDLADLCLRLEAEGSDLEVSAATADPVVRVLEQAERTQLSHGGSDALHAEAEQEEAGEEAGGDGELGSYEYEERPTWGSAWSGAAAAGARRGLPGTATSSRSSSRRAVTRPPLAGTSAASATAGGLHLERRPLQAQCVHLVEEEGEREEAEAEQQRDGLESKPVWVANGQLQQQPWKATSAAPRPQHWHANFVDVAAPETPREEAAGPVATTTAALVSRPVRAGASADVAVAGWYCGLPSPLRWASNLAARARGRVVAARA</sequence>
<feature type="region of interest" description="Disordered" evidence="6">
    <location>
        <begin position="682"/>
        <end position="705"/>
    </location>
</feature>
<evidence type="ECO:0000256" key="2">
    <source>
        <dbReference type="ARBA" id="ARBA00022679"/>
    </source>
</evidence>
<name>A0A2K3D6M1_CHLRE</name>
<gene>
    <name evidence="8" type="ORF">CHLRE_12g544550v5</name>
</gene>
<protein>
    <recommendedName>
        <fullName evidence="7">Protein kinase domain-containing protein</fullName>
    </recommendedName>
</protein>
<feature type="compositionally biased region" description="Low complexity" evidence="6">
    <location>
        <begin position="605"/>
        <end position="619"/>
    </location>
</feature>
<dbReference type="InterPro" id="IPR008271">
    <property type="entry name" value="Ser/Thr_kinase_AS"/>
</dbReference>
<keyword evidence="1" id="KW-0723">Serine/threonine-protein kinase</keyword>
<evidence type="ECO:0000256" key="3">
    <source>
        <dbReference type="ARBA" id="ARBA00022741"/>
    </source>
</evidence>
<feature type="region of interest" description="Disordered" evidence="6">
    <location>
        <begin position="778"/>
        <end position="798"/>
    </location>
</feature>
<dbReference type="SMART" id="SM00220">
    <property type="entry name" value="S_TKc"/>
    <property type="match status" value="1"/>
</dbReference>
<keyword evidence="3" id="KW-0547">Nucleotide-binding</keyword>
<feature type="compositionally biased region" description="Low complexity" evidence="6">
    <location>
        <begin position="587"/>
        <end position="598"/>
    </location>
</feature>
<dbReference type="Pfam" id="PF00069">
    <property type="entry name" value="Pkinase"/>
    <property type="match status" value="1"/>
</dbReference>
<evidence type="ECO:0000256" key="5">
    <source>
        <dbReference type="ARBA" id="ARBA00022840"/>
    </source>
</evidence>
<dbReference type="STRING" id="3055.A0A2K3D6M1"/>
<keyword evidence="4" id="KW-0418">Kinase</keyword>
<feature type="region of interest" description="Disordered" evidence="6">
    <location>
        <begin position="960"/>
        <end position="980"/>
    </location>
</feature>
<dbReference type="Gene3D" id="1.10.510.10">
    <property type="entry name" value="Transferase(Phosphotransferase) domain 1"/>
    <property type="match status" value="1"/>
</dbReference>
<organism evidence="8 9">
    <name type="scientific">Chlamydomonas reinhardtii</name>
    <name type="common">Chlamydomonas smithii</name>
    <dbReference type="NCBI Taxonomy" id="3055"/>
    <lineage>
        <taxon>Eukaryota</taxon>
        <taxon>Viridiplantae</taxon>
        <taxon>Chlorophyta</taxon>
        <taxon>core chlorophytes</taxon>
        <taxon>Chlorophyceae</taxon>
        <taxon>CS clade</taxon>
        <taxon>Chlamydomonadales</taxon>
        <taxon>Chlamydomonadaceae</taxon>
        <taxon>Chlamydomonas</taxon>
    </lineage>
</organism>
<feature type="region of interest" description="Disordered" evidence="6">
    <location>
        <begin position="1124"/>
        <end position="1169"/>
    </location>
</feature>
<dbReference type="PROSITE" id="PS50011">
    <property type="entry name" value="PROTEIN_KINASE_DOM"/>
    <property type="match status" value="1"/>
</dbReference>
<proteinExistence type="predicted"/>
<evidence type="ECO:0000259" key="7">
    <source>
        <dbReference type="PROSITE" id="PS50011"/>
    </source>
</evidence>